<dbReference type="AlphaFoldDB" id="A0A645FSA8"/>
<sequence length="65" mass="7081">MIEIVNIAPLDMHAQHILKGSNPIKRILNKRVASLLGVFVDFELNQRIERECSAGQDILLGGAGG</sequence>
<gene>
    <name evidence="1" type="ORF">SDC9_163856</name>
</gene>
<comment type="caution">
    <text evidence="1">The sequence shown here is derived from an EMBL/GenBank/DDBJ whole genome shotgun (WGS) entry which is preliminary data.</text>
</comment>
<reference evidence="1" key="1">
    <citation type="submission" date="2019-08" db="EMBL/GenBank/DDBJ databases">
        <authorList>
            <person name="Kucharzyk K."/>
            <person name="Murdoch R.W."/>
            <person name="Higgins S."/>
            <person name="Loffler F."/>
        </authorList>
    </citation>
    <scope>NUCLEOTIDE SEQUENCE</scope>
</reference>
<evidence type="ECO:0000313" key="1">
    <source>
        <dbReference type="EMBL" id="MPN16512.1"/>
    </source>
</evidence>
<proteinExistence type="predicted"/>
<accession>A0A645FSA8</accession>
<dbReference type="EMBL" id="VSSQ01063480">
    <property type="protein sequence ID" value="MPN16512.1"/>
    <property type="molecule type" value="Genomic_DNA"/>
</dbReference>
<organism evidence="1">
    <name type="scientific">bioreactor metagenome</name>
    <dbReference type="NCBI Taxonomy" id="1076179"/>
    <lineage>
        <taxon>unclassified sequences</taxon>
        <taxon>metagenomes</taxon>
        <taxon>ecological metagenomes</taxon>
    </lineage>
</organism>
<name>A0A645FSA8_9ZZZZ</name>
<protein>
    <submittedName>
        <fullName evidence="1">Uncharacterized protein</fullName>
    </submittedName>
</protein>